<dbReference type="Gene3D" id="6.10.140.200">
    <property type="match status" value="1"/>
</dbReference>
<dbReference type="PANTHER" id="PTHR21428">
    <property type="entry name" value="MEDIATOR OF RNA POLYMERASE II TRANSCRIPTION SUBUNIT 7"/>
    <property type="match status" value="1"/>
</dbReference>
<evidence type="ECO:0000313" key="14">
    <source>
        <dbReference type="Proteomes" id="UP001365542"/>
    </source>
</evidence>
<dbReference type="SUPFAM" id="SSF140718">
    <property type="entry name" value="Mediator hinge subcomplex-like"/>
    <property type="match status" value="1"/>
</dbReference>
<feature type="compositionally biased region" description="Polar residues" evidence="12">
    <location>
        <begin position="37"/>
        <end position="57"/>
    </location>
</feature>
<dbReference type="EMBL" id="JAVHJO010000007">
    <property type="protein sequence ID" value="KAK6538867.1"/>
    <property type="molecule type" value="Genomic_DNA"/>
</dbReference>
<name>A0AAV9XCW8_9PEZI</name>
<dbReference type="GO" id="GO:0016592">
    <property type="term" value="C:mediator complex"/>
    <property type="evidence" value="ECO:0007669"/>
    <property type="project" value="InterPro"/>
</dbReference>
<comment type="caution">
    <text evidence="13">The sequence shown here is derived from an EMBL/GenBank/DDBJ whole genome shotgun (WGS) entry which is preliminary data.</text>
</comment>
<accession>A0AAV9XCW8</accession>
<comment type="subunit">
    <text evidence="3 10">Component of the Mediator complex.</text>
</comment>
<evidence type="ECO:0000256" key="9">
    <source>
        <dbReference type="ARBA" id="ARBA00025687"/>
    </source>
</evidence>
<evidence type="ECO:0000256" key="3">
    <source>
        <dbReference type="ARBA" id="ARBA00011837"/>
    </source>
</evidence>
<gene>
    <name evidence="13" type="primary">MED7</name>
    <name evidence="13" type="ORF">TWF694_010426</name>
</gene>
<reference evidence="13 14" key="1">
    <citation type="submission" date="2019-10" db="EMBL/GenBank/DDBJ databases">
        <authorList>
            <person name="Palmer J.M."/>
        </authorList>
    </citation>
    <scope>NUCLEOTIDE SEQUENCE [LARGE SCALE GENOMIC DNA]</scope>
    <source>
        <strain evidence="13 14">TWF694</strain>
    </source>
</reference>
<dbReference type="InterPro" id="IPR009244">
    <property type="entry name" value="Mediatior_Med7"/>
</dbReference>
<feature type="region of interest" description="Disordered" evidence="12">
    <location>
        <begin position="1"/>
        <end position="20"/>
    </location>
</feature>
<evidence type="ECO:0000256" key="5">
    <source>
        <dbReference type="ARBA" id="ARBA00023015"/>
    </source>
</evidence>
<evidence type="ECO:0000256" key="12">
    <source>
        <dbReference type="SAM" id="MobiDB-lite"/>
    </source>
</evidence>
<dbReference type="GO" id="GO:0003712">
    <property type="term" value="F:transcription coregulator activity"/>
    <property type="evidence" value="ECO:0007669"/>
    <property type="project" value="InterPro"/>
</dbReference>
<sequence length="255" mass="28691">MADDQQRNTASAFPAPPPFYSHFTLENQAKLKEFQAQEASGNDETNVGENASSQQQLPPELVCLIPPKPPTEGQYRSFGDTWNIPDRLPTLKELNIPQLFPEPSGESYNVDRAQELRRLCKSLLLNYLELVGIMGMSPEEFEEKVYHLRIHLINIHQLINEYRPHQARETLIAMMEEQLEKSKQETEENRKACAKIKDMMAGLSSYNANGLLVDSDQSTEEEKKEAAIAKASEGTKGDEKKDGASWEALSQAGLL</sequence>
<dbReference type="GO" id="GO:0070847">
    <property type="term" value="C:core mediator complex"/>
    <property type="evidence" value="ECO:0007669"/>
    <property type="project" value="TreeGrafter"/>
</dbReference>
<feature type="region of interest" description="Disordered" evidence="12">
    <location>
        <begin position="34"/>
        <end position="60"/>
    </location>
</feature>
<dbReference type="InterPro" id="IPR044888">
    <property type="entry name" value="Mediatior_Med7_sf"/>
</dbReference>
<comment type="similarity">
    <text evidence="2 10">Belongs to the Mediator complex subunit 7 family.</text>
</comment>
<evidence type="ECO:0000313" key="13">
    <source>
        <dbReference type="EMBL" id="KAK6538867.1"/>
    </source>
</evidence>
<evidence type="ECO:0000256" key="7">
    <source>
        <dbReference type="ARBA" id="ARBA00023163"/>
    </source>
</evidence>
<organism evidence="13 14">
    <name type="scientific">Orbilia ellipsospora</name>
    <dbReference type="NCBI Taxonomy" id="2528407"/>
    <lineage>
        <taxon>Eukaryota</taxon>
        <taxon>Fungi</taxon>
        <taxon>Dikarya</taxon>
        <taxon>Ascomycota</taxon>
        <taxon>Pezizomycotina</taxon>
        <taxon>Orbiliomycetes</taxon>
        <taxon>Orbiliales</taxon>
        <taxon>Orbiliaceae</taxon>
        <taxon>Orbilia</taxon>
    </lineage>
</organism>
<evidence type="ECO:0000256" key="4">
    <source>
        <dbReference type="ARBA" id="ARBA00020631"/>
    </source>
</evidence>
<dbReference type="Proteomes" id="UP001365542">
    <property type="component" value="Unassembled WGS sequence"/>
</dbReference>
<protein>
    <recommendedName>
        <fullName evidence="4 10">Mediator of RNA polymerase II transcription subunit 7</fullName>
    </recommendedName>
</protein>
<feature type="region of interest" description="Disordered" evidence="12">
    <location>
        <begin position="213"/>
        <end position="255"/>
    </location>
</feature>
<proteinExistence type="inferred from homology"/>
<evidence type="ECO:0000256" key="8">
    <source>
        <dbReference type="ARBA" id="ARBA00023242"/>
    </source>
</evidence>
<dbReference type="AlphaFoldDB" id="A0AAV9XCW8"/>
<dbReference type="GO" id="GO:0006357">
    <property type="term" value="P:regulation of transcription by RNA polymerase II"/>
    <property type="evidence" value="ECO:0007669"/>
    <property type="project" value="InterPro"/>
</dbReference>
<dbReference type="Gene3D" id="6.10.140.1520">
    <property type="match status" value="1"/>
</dbReference>
<keyword evidence="11" id="KW-0175">Coiled coil</keyword>
<keyword evidence="7 10" id="KW-0804">Transcription</keyword>
<keyword evidence="5 10" id="KW-0805">Transcription regulation</keyword>
<evidence type="ECO:0000256" key="6">
    <source>
        <dbReference type="ARBA" id="ARBA00023159"/>
    </source>
</evidence>
<feature type="coiled-coil region" evidence="11">
    <location>
        <begin position="165"/>
        <end position="192"/>
    </location>
</feature>
<dbReference type="InterPro" id="IPR037212">
    <property type="entry name" value="Med7/Med21-like"/>
</dbReference>
<dbReference type="Pfam" id="PF05983">
    <property type="entry name" value="Med7"/>
    <property type="match status" value="1"/>
</dbReference>
<evidence type="ECO:0000256" key="11">
    <source>
        <dbReference type="SAM" id="Coils"/>
    </source>
</evidence>
<dbReference type="PANTHER" id="PTHR21428:SF11">
    <property type="entry name" value="MEDIATOR OF RNA POLYMERASE II TRANSCRIPTION SUBUNIT 7"/>
    <property type="match status" value="1"/>
</dbReference>
<comment type="subcellular location">
    <subcellularLocation>
        <location evidence="1 10">Nucleus</location>
    </subcellularLocation>
</comment>
<comment type="function">
    <text evidence="9">Component of the Mediator complex, a coactivator involved in the regulated transcription of nearly all RNA polymerase II-dependent genes. Mediator functions as a bridge to convey information from gene-specific regulatory proteins to the basal RNA polymerase II transcription machinery. Mediator is recruited to promoters by direct interactions with regulatory proteins and serves as a scaffold for the assembly of a functional preinitiation complex with RNA polymerase II and the general transcription factors.</text>
</comment>
<feature type="compositionally biased region" description="Basic and acidic residues" evidence="12">
    <location>
        <begin position="220"/>
        <end position="244"/>
    </location>
</feature>
<keyword evidence="6 10" id="KW-0010">Activator</keyword>
<keyword evidence="8 10" id="KW-0539">Nucleus</keyword>
<evidence type="ECO:0000256" key="2">
    <source>
        <dbReference type="ARBA" id="ARBA00009994"/>
    </source>
</evidence>
<evidence type="ECO:0000256" key="10">
    <source>
        <dbReference type="RuleBase" id="RU364060"/>
    </source>
</evidence>
<keyword evidence="14" id="KW-1185">Reference proteome</keyword>
<evidence type="ECO:0000256" key="1">
    <source>
        <dbReference type="ARBA" id="ARBA00004123"/>
    </source>
</evidence>